<dbReference type="AlphaFoldDB" id="F8BTI7"/>
<proteinExistence type="predicted"/>
<feature type="transmembrane region" description="Helical" evidence="1">
    <location>
        <begin position="288"/>
        <end position="306"/>
    </location>
</feature>
<evidence type="ECO:0000313" key="3">
    <source>
        <dbReference type="Proteomes" id="UP000007730"/>
    </source>
</evidence>
<dbReference type="OrthoDB" id="9786218at2"/>
<dbReference type="eggNOG" id="COG1287">
    <property type="taxonomic scope" value="Bacteria"/>
</dbReference>
<dbReference type="KEGG" id="ocg:OCA5_c10660"/>
<keyword evidence="1" id="KW-0472">Membrane</keyword>
<feature type="transmembrane region" description="Helical" evidence="1">
    <location>
        <begin position="336"/>
        <end position="358"/>
    </location>
</feature>
<feature type="transmembrane region" description="Helical" evidence="1">
    <location>
        <begin position="114"/>
        <end position="138"/>
    </location>
</feature>
<reference evidence="2 3" key="1">
    <citation type="journal article" date="2011" name="J. Bacteriol.">
        <title>Complete genome sequences of the chemolithoautotrophic Oligotropha carboxidovorans strains OM4 and OM5.</title>
        <authorList>
            <person name="Volland S."/>
            <person name="Rachinger M."/>
            <person name="Strittmatter A."/>
            <person name="Daniel R."/>
            <person name="Gottschalk G."/>
            <person name="Meyer O."/>
        </authorList>
    </citation>
    <scope>NUCLEOTIDE SEQUENCE [LARGE SCALE GENOMIC DNA]</scope>
    <source>
        <strain evidence="3">ATCC 49405 / DSM 1227 / KCTC 32145 / OM5</strain>
    </source>
</reference>
<sequence length="515" mass="54221">MRAPVAGPRAEFALSPLRTPGSTMSVAQLENIRSTPRGSAGAPAWALVSAGAFVVMMACGNGLLNDSDTLWQIAVGQSIIDHGAMPYADIYSFTRAGAPWRSSSWLSQVLYAQAYALGGWGGVVALAAAAIAAATGLLVRALGRYVAPVYAAVIALGALALSMPHLLARPHVLVMPVMVLWVAELSKAGEAGRAPSPLLLVLIALWANLHGSFVFGIAIAGAFGLDALWNAPAAQRGRLVLQWAAFGCGALLAACMTPYGWGSFIAASQILGLGGLLNIISEWRPADFGHSGLFEIAVLGLIIGLLCSNISFAWPRALIVLGLVGMALAHRRNIELLALLVPLVVAARLVARFPVIAVDTQAPRKSASPVMLALLVALCAGVGATAAYALRFTPFAAQPSVAVDALKQHHATRVLNDLPFGGYLIWRKVPVFVDGRAELYGEEFDTNYLRALELRDVDRFLALLSDNNIDATLLAPATPAVTLLDRLPGWKRVHADGVAVVHVRDPSRTSGEVQP</sequence>
<feature type="transmembrane region" description="Helical" evidence="1">
    <location>
        <begin position="145"/>
        <end position="162"/>
    </location>
</feature>
<feature type="transmembrane region" description="Helical" evidence="1">
    <location>
        <begin position="370"/>
        <end position="390"/>
    </location>
</feature>
<keyword evidence="1" id="KW-1133">Transmembrane helix</keyword>
<evidence type="ECO:0008006" key="4">
    <source>
        <dbReference type="Google" id="ProtNLM"/>
    </source>
</evidence>
<keyword evidence="3" id="KW-1185">Reference proteome</keyword>
<dbReference type="Proteomes" id="UP000007730">
    <property type="component" value="Chromosome"/>
</dbReference>
<keyword evidence="1" id="KW-0812">Transmembrane</keyword>
<name>F8BTI7_AFIC5</name>
<feature type="transmembrane region" description="Helical" evidence="1">
    <location>
        <begin position="198"/>
        <end position="223"/>
    </location>
</feature>
<organism evidence="2 3">
    <name type="scientific">Afipia carboxidovorans (strain ATCC 49405 / DSM 1227 / KCTC 32145 / OM5)</name>
    <name type="common">Oligotropha carboxidovorans</name>
    <dbReference type="NCBI Taxonomy" id="504832"/>
    <lineage>
        <taxon>Bacteria</taxon>
        <taxon>Pseudomonadati</taxon>
        <taxon>Pseudomonadota</taxon>
        <taxon>Alphaproteobacteria</taxon>
        <taxon>Hyphomicrobiales</taxon>
        <taxon>Nitrobacteraceae</taxon>
        <taxon>Afipia</taxon>
    </lineage>
</organism>
<dbReference type="HOGENOM" id="CLU_033063_0_0_5"/>
<protein>
    <recommendedName>
        <fullName evidence="4">Glycosyltransferase RgtA/B/C/D-like domain-containing protein</fullName>
    </recommendedName>
</protein>
<dbReference type="STRING" id="504832.OCA5_c10660"/>
<evidence type="ECO:0000256" key="1">
    <source>
        <dbReference type="SAM" id="Phobius"/>
    </source>
</evidence>
<feature type="transmembrane region" description="Helical" evidence="1">
    <location>
        <begin position="42"/>
        <end position="64"/>
    </location>
</feature>
<dbReference type="PATRIC" id="fig|504832.7.peg.1134"/>
<evidence type="ECO:0000313" key="2">
    <source>
        <dbReference type="EMBL" id="AEI05785.1"/>
    </source>
</evidence>
<gene>
    <name evidence="2" type="ordered locus">OCA5_c10660</name>
</gene>
<accession>F8BTI7</accession>
<dbReference type="EMBL" id="CP002826">
    <property type="protein sequence ID" value="AEI05785.1"/>
    <property type="molecule type" value="Genomic_DNA"/>
</dbReference>
<feature type="transmembrane region" description="Helical" evidence="1">
    <location>
        <begin position="243"/>
        <end position="267"/>
    </location>
</feature>